<gene>
    <name evidence="1" type="ORF">PIB30_000353</name>
</gene>
<proteinExistence type="predicted"/>
<comment type="caution">
    <text evidence="1">The sequence shown here is derived from an EMBL/GenBank/DDBJ whole genome shotgun (WGS) entry which is preliminary data.</text>
</comment>
<protein>
    <submittedName>
        <fullName evidence="1">Uncharacterized protein</fullName>
    </submittedName>
</protein>
<sequence>MPLCVVIIYFKERYEGKSLNDPNALALWIRRWSGERLKEKIKAEDDDITLDIPINEACILEPELDIPTHEATIPERQEEIPTHEASIPEPEPELESVAKIGAEPQEVIEGFVAACKEAEENEAQVKAYEEAEAQLQSPKQIEKDMDNEIAIDICRIVEVVVVEAREMEAQEKEAASDLNKDQPALVLMMVASVATQGDDYDPKKAFHLGLDTQPQQREWLVEMYDLDDFPEESENLVTPTVPALVVVSNRIAAEGSQHNNDLKERCVI</sequence>
<dbReference type="Proteomes" id="UP001341840">
    <property type="component" value="Unassembled WGS sequence"/>
</dbReference>
<keyword evidence="2" id="KW-1185">Reference proteome</keyword>
<evidence type="ECO:0000313" key="2">
    <source>
        <dbReference type="Proteomes" id="UP001341840"/>
    </source>
</evidence>
<reference evidence="1 2" key="1">
    <citation type="journal article" date="2023" name="Plants (Basel)">
        <title>Bridging the Gap: Combining Genomics and Transcriptomics Approaches to Understand Stylosanthes scabra, an Orphan Legume from the Brazilian Caatinga.</title>
        <authorList>
            <person name="Ferreira-Neto J.R.C."/>
            <person name="da Silva M.D."/>
            <person name="Binneck E."/>
            <person name="de Melo N.F."/>
            <person name="da Silva R.H."/>
            <person name="de Melo A.L.T.M."/>
            <person name="Pandolfi V."/>
            <person name="Bustamante F.O."/>
            <person name="Brasileiro-Vidal A.C."/>
            <person name="Benko-Iseppon A.M."/>
        </authorList>
    </citation>
    <scope>NUCLEOTIDE SEQUENCE [LARGE SCALE GENOMIC DNA]</scope>
    <source>
        <tissue evidence="1">Leaves</tissue>
    </source>
</reference>
<evidence type="ECO:0000313" key="1">
    <source>
        <dbReference type="EMBL" id="MED6154849.1"/>
    </source>
</evidence>
<organism evidence="1 2">
    <name type="scientific">Stylosanthes scabra</name>
    <dbReference type="NCBI Taxonomy" id="79078"/>
    <lineage>
        <taxon>Eukaryota</taxon>
        <taxon>Viridiplantae</taxon>
        <taxon>Streptophyta</taxon>
        <taxon>Embryophyta</taxon>
        <taxon>Tracheophyta</taxon>
        <taxon>Spermatophyta</taxon>
        <taxon>Magnoliopsida</taxon>
        <taxon>eudicotyledons</taxon>
        <taxon>Gunneridae</taxon>
        <taxon>Pentapetalae</taxon>
        <taxon>rosids</taxon>
        <taxon>fabids</taxon>
        <taxon>Fabales</taxon>
        <taxon>Fabaceae</taxon>
        <taxon>Papilionoideae</taxon>
        <taxon>50 kb inversion clade</taxon>
        <taxon>dalbergioids sensu lato</taxon>
        <taxon>Dalbergieae</taxon>
        <taxon>Pterocarpus clade</taxon>
        <taxon>Stylosanthes</taxon>
    </lineage>
</organism>
<name>A0ABU6U1V8_9FABA</name>
<accession>A0ABU6U1V8</accession>
<dbReference type="EMBL" id="JASCZI010120830">
    <property type="protein sequence ID" value="MED6154849.1"/>
    <property type="molecule type" value="Genomic_DNA"/>
</dbReference>